<dbReference type="Proteomes" id="UP000006621">
    <property type="component" value="Chromosome"/>
</dbReference>
<protein>
    <submittedName>
        <fullName evidence="1">Uncharacterized protein</fullName>
    </submittedName>
</protein>
<dbReference type="AlphaFoldDB" id="F8E8L1"/>
<proteinExistence type="predicted"/>
<dbReference type="KEGG" id="fsi:Flexsi_0372"/>
<evidence type="ECO:0000313" key="2">
    <source>
        <dbReference type="Proteomes" id="UP000006621"/>
    </source>
</evidence>
<dbReference type="EMBL" id="CP002858">
    <property type="protein sequence ID" value="AEI14060.1"/>
    <property type="molecule type" value="Genomic_DNA"/>
</dbReference>
<name>F8E8L1_FLESM</name>
<dbReference type="OrthoDB" id="9993923at2"/>
<keyword evidence="2" id="KW-1185">Reference proteome</keyword>
<reference evidence="2" key="2">
    <citation type="submission" date="2011-06" db="EMBL/GenBank/DDBJ databases">
        <title>The complete genome of Flexistipes sinusarabici DSM 4947.</title>
        <authorList>
            <person name="Lucas S."/>
            <person name="Han J."/>
            <person name="Lapidus A."/>
            <person name="Bruce D."/>
            <person name="Goodwin L."/>
            <person name="Pitluck S."/>
            <person name="Peters L."/>
            <person name="Kyrpides N."/>
            <person name="Mavromatis K."/>
            <person name="Ivanova N."/>
            <person name="Mikhailova N."/>
            <person name="Chertkov O."/>
            <person name="Detter J.C."/>
            <person name="Tapia R."/>
            <person name="Han C."/>
            <person name="Land M."/>
            <person name="Hauser L."/>
            <person name="Markowitz V."/>
            <person name="Cheng J.-F."/>
            <person name="Hugenholtz P."/>
            <person name="Woyke T."/>
            <person name="Wu D."/>
            <person name="Spring S."/>
            <person name="Schroeder M."/>
            <person name="Brambilla E."/>
            <person name="Klenk H.-P."/>
            <person name="Eisen J.A."/>
        </authorList>
    </citation>
    <scope>NUCLEOTIDE SEQUENCE [LARGE SCALE GENOMIC DNA]</scope>
    <source>
        <strain evidence="2">DSM 4947 / MAS 10</strain>
    </source>
</reference>
<dbReference type="STRING" id="717231.Flexsi_0372"/>
<accession>F8E8L1</accession>
<sequence length="63" mass="7272">MVNELKLFLTGFANGFREDGYSNIVNPPKKFGEIASSLNKKRIRNHNRLIKVINERTDNISPR</sequence>
<reference evidence="1 2" key="1">
    <citation type="journal article" date="2011" name="Stand. Genomic Sci.">
        <title>Genome sequence of the moderately thermophilic halophile Flexistipes sinusarabici strain (MAS10).</title>
        <authorList>
            <person name="Lapidus A."/>
            <person name="Chertkov O."/>
            <person name="Nolan M."/>
            <person name="Lucas S."/>
            <person name="Hammon N."/>
            <person name="Deshpande S."/>
            <person name="Cheng J.F."/>
            <person name="Tapia R."/>
            <person name="Han C."/>
            <person name="Goodwin L."/>
            <person name="Pitluck S."/>
            <person name="Liolios K."/>
            <person name="Pagani I."/>
            <person name="Ivanova N."/>
            <person name="Huntemann M."/>
            <person name="Mavromatis K."/>
            <person name="Mikhailova N."/>
            <person name="Pati A."/>
            <person name="Chen A."/>
            <person name="Palaniappan K."/>
            <person name="Land M."/>
            <person name="Hauser L."/>
            <person name="Brambilla E.M."/>
            <person name="Rohde M."/>
            <person name="Abt B."/>
            <person name="Spring S."/>
            <person name="Goker M."/>
            <person name="Bristow J."/>
            <person name="Eisen J.A."/>
            <person name="Markowitz V."/>
            <person name="Hugenholtz P."/>
            <person name="Kyrpides N.C."/>
            <person name="Klenk H.P."/>
            <person name="Woyke T."/>
        </authorList>
    </citation>
    <scope>NUCLEOTIDE SEQUENCE [LARGE SCALE GENOMIC DNA]</scope>
    <source>
        <strain evidence="2">DSM 4947 / MAS 10</strain>
    </source>
</reference>
<organism evidence="1 2">
    <name type="scientific">Flexistipes sinusarabici (strain ATCC 49648 / DSM 4947 / MAS 10)</name>
    <dbReference type="NCBI Taxonomy" id="717231"/>
    <lineage>
        <taxon>Bacteria</taxon>
        <taxon>Pseudomonadati</taxon>
        <taxon>Deferribacterota</taxon>
        <taxon>Deferribacteres</taxon>
        <taxon>Deferribacterales</taxon>
        <taxon>Flexistipitaceae</taxon>
        <taxon>Flexistipes</taxon>
    </lineage>
</organism>
<dbReference type="HOGENOM" id="CLU_2879286_0_0_0"/>
<gene>
    <name evidence="1" type="ordered locus">Flexsi_0372</name>
</gene>
<evidence type="ECO:0000313" key="1">
    <source>
        <dbReference type="EMBL" id="AEI14060.1"/>
    </source>
</evidence>
<dbReference type="RefSeq" id="WP_013885571.1">
    <property type="nucleotide sequence ID" value="NC_015672.1"/>
</dbReference>